<dbReference type="AlphaFoldDB" id="H1HQT3"/>
<comment type="caution">
    <text evidence="3">The sequence shown here is derived from an EMBL/GenBank/DDBJ whole genome shotgun (WGS) entry which is preliminary data.</text>
</comment>
<accession>H1HQT3</accession>
<organism evidence="3 4">
    <name type="scientific">Segatella maculosa OT 289</name>
    <dbReference type="NCBI Taxonomy" id="999422"/>
    <lineage>
        <taxon>Bacteria</taxon>
        <taxon>Pseudomonadati</taxon>
        <taxon>Bacteroidota</taxon>
        <taxon>Bacteroidia</taxon>
        <taxon>Bacteroidales</taxon>
        <taxon>Prevotellaceae</taxon>
        <taxon>Segatella</taxon>
    </lineage>
</organism>
<name>H1HQT3_9BACT</name>
<feature type="domain" description="BIG2" evidence="2">
    <location>
        <begin position="32"/>
        <end position="107"/>
    </location>
</feature>
<reference evidence="3 4" key="1">
    <citation type="submission" date="2011-12" db="EMBL/GenBank/DDBJ databases">
        <title>The Genome Sequence of Prevotella maculosa OT 289.</title>
        <authorList>
            <consortium name="The Broad Institute Genome Sequencing Platform"/>
            <person name="Earl A."/>
            <person name="Ward D."/>
            <person name="Feldgarden M."/>
            <person name="Gevers D."/>
            <person name="Izard J."/>
            <person name="Blanton J.M."/>
            <person name="Mathney J."/>
            <person name="Tanner A.C."/>
            <person name="Dewhirst F.E."/>
            <person name="Young S.K."/>
            <person name="Zeng Q."/>
            <person name="Gargeya S."/>
            <person name="Fitzgerald M."/>
            <person name="Haas B."/>
            <person name="Abouelleil A."/>
            <person name="Alvarado L."/>
            <person name="Arachchi H.M."/>
            <person name="Berlin A."/>
            <person name="Chapman S.B."/>
            <person name="Gearin G."/>
            <person name="Goldberg J."/>
            <person name="Griggs A."/>
            <person name="Gujja S."/>
            <person name="Hansen M."/>
            <person name="Heiman D."/>
            <person name="Howarth C."/>
            <person name="Larimer J."/>
            <person name="Lui A."/>
            <person name="MacDonald P.J.P."/>
            <person name="McCowen C."/>
            <person name="Montmayeur A."/>
            <person name="Murphy C."/>
            <person name="Neiman D."/>
            <person name="Pearson M."/>
            <person name="Priest M."/>
            <person name="Roberts A."/>
            <person name="Saif S."/>
            <person name="Shea T."/>
            <person name="Sisk P."/>
            <person name="Stolte C."/>
            <person name="Sykes S."/>
            <person name="Wortman J."/>
            <person name="Nusbaum C."/>
            <person name="Birren B."/>
        </authorList>
    </citation>
    <scope>NUCLEOTIDE SEQUENCE [LARGE SCALE GENOMIC DNA]</scope>
    <source>
        <strain evidence="3 4">OT 289</strain>
    </source>
</reference>
<dbReference type="STRING" id="999422.HMPREF9944_02527"/>
<dbReference type="RefSeq" id="WP_008566669.1">
    <property type="nucleotide sequence ID" value="NZ_JH594515.1"/>
</dbReference>
<dbReference type="PATRIC" id="fig|999422.3.peg.2647"/>
<evidence type="ECO:0000313" key="3">
    <source>
        <dbReference type="EMBL" id="EHO65956.1"/>
    </source>
</evidence>
<keyword evidence="1" id="KW-0732">Signal</keyword>
<evidence type="ECO:0000313" key="4">
    <source>
        <dbReference type="Proteomes" id="UP000003167"/>
    </source>
</evidence>
<dbReference type="OrthoDB" id="1070801at2"/>
<evidence type="ECO:0000259" key="2">
    <source>
        <dbReference type="SMART" id="SM00635"/>
    </source>
</evidence>
<proteinExistence type="predicted"/>
<sequence length="187" mass="19656">MKMKTIFKSMVTAVCCLGIVMCVSCQKDDKNDNPGLRFSVTKAEVAQGAFVNVTIANGTQPFTAKSTNEKVATVKVDKNTMTITGVAAGTASVIVTDKNKQTATLAVKVFVPLAFDKTNVTVTVGKEEVVAIKSGKAPFVVNVKNKTIATATEKDGKITIKGVKAGTTTINVLDKDKLPGTITVTVK</sequence>
<dbReference type="InterPro" id="IPR003343">
    <property type="entry name" value="Big_2"/>
</dbReference>
<dbReference type="InterPro" id="IPR008964">
    <property type="entry name" value="Invasin/intimin_cell_adhesion"/>
</dbReference>
<keyword evidence="4" id="KW-1185">Reference proteome</keyword>
<dbReference type="HOGENOM" id="CLU_110240_0_0_10"/>
<dbReference type="SMART" id="SM00635">
    <property type="entry name" value="BID_2"/>
    <property type="match status" value="2"/>
</dbReference>
<protein>
    <recommendedName>
        <fullName evidence="2">BIG2 domain-containing protein</fullName>
    </recommendedName>
</protein>
<dbReference type="SUPFAM" id="SSF49373">
    <property type="entry name" value="Invasin/intimin cell-adhesion fragments"/>
    <property type="match status" value="1"/>
</dbReference>
<gene>
    <name evidence="3" type="ORF">HMPREF9944_02527</name>
</gene>
<dbReference type="Pfam" id="PF02368">
    <property type="entry name" value="Big_2"/>
    <property type="match status" value="1"/>
</dbReference>
<dbReference type="Gene3D" id="2.60.40.1080">
    <property type="match status" value="1"/>
</dbReference>
<feature type="signal peptide" evidence="1">
    <location>
        <begin position="1"/>
        <end position="27"/>
    </location>
</feature>
<dbReference type="EMBL" id="AGEK01000049">
    <property type="protein sequence ID" value="EHO65956.1"/>
    <property type="molecule type" value="Genomic_DNA"/>
</dbReference>
<evidence type="ECO:0000256" key="1">
    <source>
        <dbReference type="SAM" id="SignalP"/>
    </source>
</evidence>
<feature type="domain" description="BIG2" evidence="2">
    <location>
        <begin position="109"/>
        <end position="184"/>
    </location>
</feature>
<dbReference type="Proteomes" id="UP000003167">
    <property type="component" value="Unassembled WGS sequence"/>
</dbReference>
<feature type="chain" id="PRO_5003550270" description="BIG2 domain-containing protein" evidence="1">
    <location>
        <begin position="28"/>
        <end position="187"/>
    </location>
</feature>